<evidence type="ECO:0000313" key="2">
    <source>
        <dbReference type="Proteomes" id="UP000215335"/>
    </source>
</evidence>
<dbReference type="EMBL" id="NNAY01000147">
    <property type="protein sequence ID" value="OXU30561.1"/>
    <property type="molecule type" value="Genomic_DNA"/>
</dbReference>
<evidence type="ECO:0000313" key="1">
    <source>
        <dbReference type="EMBL" id="OXU30561.1"/>
    </source>
</evidence>
<keyword evidence="2" id="KW-1185">Reference proteome</keyword>
<gene>
    <name evidence="1" type="ORF">TSAR_016225</name>
</gene>
<comment type="caution">
    <text evidence="1">The sequence shown here is derived from an EMBL/GenBank/DDBJ whole genome shotgun (WGS) entry which is preliminary data.</text>
</comment>
<sequence length="81" mass="9249">MYEHAVLTDFVLFKFNSCVKSFIDVRKVTNDKVCTDISISSVCEPVTGNYQISHNRGKSMVLKFNVCSFALKLLKSLRNRL</sequence>
<accession>A0A232FII0</accession>
<proteinExistence type="predicted"/>
<name>A0A232FII0_9HYME</name>
<dbReference type="Proteomes" id="UP000215335">
    <property type="component" value="Unassembled WGS sequence"/>
</dbReference>
<organism evidence="1 2">
    <name type="scientific">Trichomalopsis sarcophagae</name>
    <dbReference type="NCBI Taxonomy" id="543379"/>
    <lineage>
        <taxon>Eukaryota</taxon>
        <taxon>Metazoa</taxon>
        <taxon>Ecdysozoa</taxon>
        <taxon>Arthropoda</taxon>
        <taxon>Hexapoda</taxon>
        <taxon>Insecta</taxon>
        <taxon>Pterygota</taxon>
        <taxon>Neoptera</taxon>
        <taxon>Endopterygota</taxon>
        <taxon>Hymenoptera</taxon>
        <taxon>Apocrita</taxon>
        <taxon>Proctotrupomorpha</taxon>
        <taxon>Chalcidoidea</taxon>
        <taxon>Pteromalidae</taxon>
        <taxon>Pteromalinae</taxon>
        <taxon>Trichomalopsis</taxon>
    </lineage>
</organism>
<reference evidence="1 2" key="1">
    <citation type="journal article" date="2017" name="Curr. Biol.">
        <title>The Evolution of Venom by Co-option of Single-Copy Genes.</title>
        <authorList>
            <person name="Martinson E.O."/>
            <person name="Mrinalini"/>
            <person name="Kelkar Y.D."/>
            <person name="Chang C.H."/>
            <person name="Werren J.H."/>
        </authorList>
    </citation>
    <scope>NUCLEOTIDE SEQUENCE [LARGE SCALE GENOMIC DNA]</scope>
    <source>
        <strain evidence="1 2">Alberta</strain>
        <tissue evidence="1">Whole body</tissue>
    </source>
</reference>
<dbReference type="AlphaFoldDB" id="A0A232FII0"/>
<protein>
    <submittedName>
        <fullName evidence="1">Uncharacterized protein</fullName>
    </submittedName>
</protein>